<evidence type="ECO:0000313" key="3">
    <source>
        <dbReference type="Proteomes" id="UP000294865"/>
    </source>
</evidence>
<gene>
    <name evidence="2" type="ORF">ETI04_06795</name>
</gene>
<protein>
    <submittedName>
        <fullName evidence="2">VOC family protein</fullName>
    </submittedName>
</protein>
<dbReference type="Proteomes" id="UP000294865">
    <property type="component" value="Unassembled WGS sequence"/>
</dbReference>
<dbReference type="AlphaFoldDB" id="A0A4R6C4X7"/>
<dbReference type="PANTHER" id="PTHR40265:SF1">
    <property type="entry name" value="GLYOXALASE-LIKE DOMAIN-CONTAINING PROTEIN"/>
    <property type="match status" value="1"/>
</dbReference>
<reference evidence="2 3" key="1">
    <citation type="submission" date="2019-01" db="EMBL/GenBank/DDBJ databases">
        <title>Draft genome sequences of Macrococcus caseolyticus, Macrococcus canis, Macrococcus bohemicus and Macrococcus goetzii.</title>
        <authorList>
            <person name="Mazhar S."/>
            <person name="Altermann E."/>
            <person name="Hill C."/>
            <person name="Mcauliffe O."/>
        </authorList>
    </citation>
    <scope>NUCLEOTIDE SEQUENCE [LARGE SCALE GENOMIC DNA]</scope>
    <source>
        <strain evidence="2 3">DPC7162</strain>
    </source>
</reference>
<sequence length="247" mass="28759">MRTVELKFDHIIHHVHNLNEANIDFLKVINGGKHEQLGTYNKLSYTNLSYIEFIDAYDRTLVHKAAQSAEERLSFAASLERTEYVEGFKRLCFRTDDINALKEHFNQLGVNTIGPSHMQRVTPEGQIIEWQLLYIDEDRYYELPFFIQWGATESERMQTLSPYFQGNLEIEGIDIETTDFNDMAEVYVEWLGYEVTSGVINSYFKLEKLGCPAIYLIPGNTDSIKRLQIKSDAQAVHHFRNAIYQFN</sequence>
<dbReference type="SUPFAM" id="SSF54593">
    <property type="entry name" value="Glyoxalase/Bleomycin resistance protein/Dihydroxybiphenyl dioxygenase"/>
    <property type="match status" value="1"/>
</dbReference>
<comment type="caution">
    <text evidence="2">The sequence shown here is derived from an EMBL/GenBank/DDBJ whole genome shotgun (WGS) entry which is preliminary data.</text>
</comment>
<accession>A0A4R6C4X7</accession>
<dbReference type="Pfam" id="PF13468">
    <property type="entry name" value="Glyoxalase_3"/>
    <property type="match status" value="1"/>
</dbReference>
<dbReference type="InterPro" id="IPR029068">
    <property type="entry name" value="Glyas_Bleomycin-R_OHBP_Dase"/>
</dbReference>
<dbReference type="EMBL" id="SDQG01000003">
    <property type="protein sequence ID" value="TDM16903.1"/>
    <property type="molecule type" value="Genomic_DNA"/>
</dbReference>
<dbReference type="Gene3D" id="3.10.180.10">
    <property type="entry name" value="2,3-Dihydroxybiphenyl 1,2-Dioxygenase, domain 1"/>
    <property type="match status" value="1"/>
</dbReference>
<dbReference type="PANTHER" id="PTHR40265">
    <property type="entry name" value="BLL2707 PROTEIN"/>
    <property type="match status" value="1"/>
</dbReference>
<feature type="domain" description="Glyoxalase-like" evidence="1">
    <location>
        <begin position="8"/>
        <end position="191"/>
    </location>
</feature>
<proteinExistence type="predicted"/>
<evidence type="ECO:0000259" key="1">
    <source>
        <dbReference type="Pfam" id="PF13468"/>
    </source>
</evidence>
<organism evidence="2 3">
    <name type="scientific">Macrococcoides canis</name>
    <dbReference type="NCBI Taxonomy" id="1855823"/>
    <lineage>
        <taxon>Bacteria</taxon>
        <taxon>Bacillati</taxon>
        <taxon>Bacillota</taxon>
        <taxon>Bacilli</taxon>
        <taxon>Bacillales</taxon>
        <taxon>Staphylococcaceae</taxon>
        <taxon>Macrococcoides</taxon>
    </lineage>
</organism>
<evidence type="ECO:0000313" key="2">
    <source>
        <dbReference type="EMBL" id="TDM16903.1"/>
    </source>
</evidence>
<name>A0A4R6C4X7_9STAP</name>
<dbReference type="InterPro" id="IPR025870">
    <property type="entry name" value="Glyoxalase-like_dom"/>
</dbReference>